<gene>
    <name evidence="2" type="ORF">EHW89_03860</name>
</gene>
<name>A0A3S9MRA4_9STRE</name>
<dbReference type="Gene3D" id="2.60.120.10">
    <property type="entry name" value="Jelly Rolls"/>
    <property type="match status" value="1"/>
</dbReference>
<dbReference type="InterPro" id="IPR013096">
    <property type="entry name" value="Cupin_2"/>
</dbReference>
<accession>A0A3S9MRA4</accession>
<dbReference type="PANTHER" id="PTHR43698:SF1">
    <property type="entry name" value="BLL4564 PROTEIN"/>
    <property type="match status" value="1"/>
</dbReference>
<evidence type="ECO:0000313" key="3">
    <source>
        <dbReference type="Proteomes" id="UP000272924"/>
    </source>
</evidence>
<dbReference type="Pfam" id="PF07883">
    <property type="entry name" value="Cupin_2"/>
    <property type="match status" value="1"/>
</dbReference>
<proteinExistence type="predicted"/>
<evidence type="ECO:0000259" key="1">
    <source>
        <dbReference type="Pfam" id="PF07883"/>
    </source>
</evidence>
<dbReference type="CDD" id="cd02233">
    <property type="entry name" value="cupin_HNL-like"/>
    <property type="match status" value="1"/>
</dbReference>
<organism evidence="2 3">
    <name type="scientific">Streptococcus periodonticum</name>
    <dbReference type="NCBI Taxonomy" id="2490633"/>
    <lineage>
        <taxon>Bacteria</taxon>
        <taxon>Bacillati</taxon>
        <taxon>Bacillota</taxon>
        <taxon>Bacilli</taxon>
        <taxon>Lactobacillales</taxon>
        <taxon>Streptococcaceae</taxon>
        <taxon>Streptococcus</taxon>
    </lineage>
</organism>
<keyword evidence="3" id="KW-1185">Reference proteome</keyword>
<dbReference type="Proteomes" id="UP000272924">
    <property type="component" value="Chromosome"/>
</dbReference>
<dbReference type="InterPro" id="IPR047263">
    <property type="entry name" value="HNL-like_cupin"/>
</dbReference>
<reference evidence="3" key="1">
    <citation type="submission" date="2018-12" db="EMBL/GenBank/DDBJ databases">
        <title>Genome sequencing of Streptococcus sp. KCOM 2412 (= ChDC F135).</title>
        <authorList>
            <person name="Kook J.-K."/>
            <person name="Park S.-N."/>
            <person name="Lim Y.K."/>
        </authorList>
    </citation>
    <scope>NUCLEOTIDE SEQUENCE [LARGE SCALE GENOMIC DNA]</scope>
    <source>
        <strain evidence="3">KCOM 2412</strain>
    </source>
</reference>
<dbReference type="KEGG" id="spei:EHW89_03860"/>
<feature type="domain" description="Cupin type-2" evidence="1">
    <location>
        <begin position="50"/>
        <end position="113"/>
    </location>
</feature>
<dbReference type="InterPro" id="IPR011051">
    <property type="entry name" value="RmlC_Cupin_sf"/>
</dbReference>
<evidence type="ECO:0000313" key="2">
    <source>
        <dbReference type="EMBL" id="AZQ41641.1"/>
    </source>
</evidence>
<protein>
    <submittedName>
        <fullName evidence="2">Cupin domain-containing protein</fullName>
    </submittedName>
</protein>
<dbReference type="SUPFAM" id="SSF51182">
    <property type="entry name" value="RmlC-like cupins"/>
    <property type="match status" value="1"/>
</dbReference>
<sequence length="146" mass="16078">MKYQTKEAFDKANHFGLGASNDAYAQYFIGQSYLNALGATKDGVIALHNVTFEPGCRNNWHIHHASKGGGQILICTAGEGWYQEEGKEAVSLSEGSVVVIPANVKHWHGAKKDSWFSHIALGVHGEDLSNKWCEAVSDEEYNQLKD</sequence>
<dbReference type="InterPro" id="IPR014710">
    <property type="entry name" value="RmlC-like_jellyroll"/>
</dbReference>
<dbReference type="RefSeq" id="WP_126466770.1">
    <property type="nucleotide sequence ID" value="NZ_CP034543.1"/>
</dbReference>
<dbReference type="AlphaFoldDB" id="A0A3S9MRA4"/>
<dbReference type="EMBL" id="CP034543">
    <property type="protein sequence ID" value="AZQ41641.1"/>
    <property type="molecule type" value="Genomic_DNA"/>
</dbReference>
<dbReference type="PANTHER" id="PTHR43698">
    <property type="entry name" value="RIBD C-TERMINAL DOMAIN CONTAINING PROTEIN"/>
    <property type="match status" value="1"/>
</dbReference>